<accession>A0ABT0G204</accession>
<keyword evidence="3" id="KW-1185">Reference proteome</keyword>
<dbReference type="GO" id="GO:0016787">
    <property type="term" value="F:hydrolase activity"/>
    <property type="evidence" value="ECO:0007669"/>
    <property type="project" value="UniProtKB-KW"/>
</dbReference>
<name>A0ABT0G204_9ACTN</name>
<dbReference type="PIRSF" id="PIRSF037442">
    <property type="entry name" value="UCP037442_abhydr"/>
    <property type="match status" value="1"/>
</dbReference>
<organism evidence="2 3">
    <name type="scientific">Actinomadura luzonensis</name>
    <dbReference type="NCBI Taxonomy" id="2805427"/>
    <lineage>
        <taxon>Bacteria</taxon>
        <taxon>Bacillati</taxon>
        <taxon>Actinomycetota</taxon>
        <taxon>Actinomycetes</taxon>
        <taxon>Streptosporangiales</taxon>
        <taxon>Thermomonosporaceae</taxon>
        <taxon>Actinomadura</taxon>
    </lineage>
</organism>
<dbReference type="Gene3D" id="3.40.50.1820">
    <property type="entry name" value="alpha/beta hydrolase"/>
    <property type="match status" value="1"/>
</dbReference>
<reference evidence="2 3" key="1">
    <citation type="submission" date="2022-04" db="EMBL/GenBank/DDBJ databases">
        <title>Genome draft of Actinomadura sp. ATCC 31491.</title>
        <authorList>
            <person name="Shi X."/>
            <person name="Du Y."/>
        </authorList>
    </citation>
    <scope>NUCLEOTIDE SEQUENCE [LARGE SCALE GENOMIC DNA]</scope>
    <source>
        <strain evidence="2 3">ATCC 31491</strain>
    </source>
</reference>
<dbReference type="PANTHER" id="PTHR43798:SF33">
    <property type="entry name" value="HYDROLASE, PUTATIVE (AFU_ORTHOLOGUE AFUA_2G14860)-RELATED"/>
    <property type="match status" value="1"/>
</dbReference>
<dbReference type="PANTHER" id="PTHR43798">
    <property type="entry name" value="MONOACYLGLYCEROL LIPASE"/>
    <property type="match status" value="1"/>
</dbReference>
<dbReference type="Proteomes" id="UP001317259">
    <property type="component" value="Unassembled WGS sequence"/>
</dbReference>
<dbReference type="InterPro" id="IPR000073">
    <property type="entry name" value="AB_hydrolase_1"/>
</dbReference>
<keyword evidence="2" id="KW-0378">Hydrolase</keyword>
<dbReference type="SUPFAM" id="SSF53474">
    <property type="entry name" value="alpha/beta-Hydrolases"/>
    <property type="match status" value="1"/>
</dbReference>
<dbReference type="InterPro" id="IPR017208">
    <property type="entry name" value="UCP037442_abhydr"/>
</dbReference>
<feature type="domain" description="AB hydrolase-1" evidence="1">
    <location>
        <begin position="40"/>
        <end position="146"/>
    </location>
</feature>
<dbReference type="EMBL" id="JAKRKC020000002">
    <property type="protein sequence ID" value="MCK2218642.1"/>
    <property type="molecule type" value="Genomic_DNA"/>
</dbReference>
<proteinExistence type="predicted"/>
<evidence type="ECO:0000313" key="2">
    <source>
        <dbReference type="EMBL" id="MCK2218642.1"/>
    </source>
</evidence>
<dbReference type="Pfam" id="PF00561">
    <property type="entry name" value="Abhydrolase_1"/>
    <property type="match status" value="1"/>
</dbReference>
<evidence type="ECO:0000313" key="3">
    <source>
        <dbReference type="Proteomes" id="UP001317259"/>
    </source>
</evidence>
<comment type="caution">
    <text evidence="2">The sequence shown here is derived from an EMBL/GenBank/DDBJ whole genome shotgun (WGS) entry which is preliminary data.</text>
</comment>
<dbReference type="InterPro" id="IPR029058">
    <property type="entry name" value="AB_hydrolase_fold"/>
</dbReference>
<sequence length="298" mass="32034">MSTEMTVTDHRRAPERLRVSFTDGSASELVVFRAARPDAPVVLCLPAMGVRAAYYTAVAAALAARGHTAVLADLRGNGGSSVRPSRSTTFGYAEMLDIELPEIVAALRAELGAERVTLFGHSLGGHLSVLHAAVSPHVAATVLVATGTSWYGRVPGLRRPARFLGLQVIRLVTALYGYLPGWLPFAGVEARGVVRDWLHDALHGAYLVHGSPVDYEAALSRSTVPALFVVLPGDHYVPEACSRQLADRLPAARVSWAEIPADQVGLARTHHFRWAHRPGAVVEAALRWLEPLNPEVTS</sequence>
<dbReference type="RefSeq" id="WP_242381622.1">
    <property type="nucleotide sequence ID" value="NZ_JAKRKC020000002.1"/>
</dbReference>
<evidence type="ECO:0000259" key="1">
    <source>
        <dbReference type="Pfam" id="PF00561"/>
    </source>
</evidence>
<protein>
    <submittedName>
        <fullName evidence="2">Alpha/beta fold hydrolase</fullName>
    </submittedName>
</protein>
<dbReference type="InterPro" id="IPR050266">
    <property type="entry name" value="AB_hydrolase_sf"/>
</dbReference>
<gene>
    <name evidence="2" type="ORF">MF672_033320</name>
</gene>